<evidence type="ECO:0000313" key="7">
    <source>
        <dbReference type="Proteomes" id="UP000830925"/>
    </source>
</evidence>
<accession>A0AAE9H8E9</accession>
<dbReference type="Gene3D" id="3.40.190.290">
    <property type="match status" value="1"/>
</dbReference>
<dbReference type="RefSeq" id="WP_083054089.1">
    <property type="nucleotide sequence ID" value="NZ_CP023256.1"/>
</dbReference>
<dbReference type="InterPro" id="IPR036390">
    <property type="entry name" value="WH_DNA-bd_sf"/>
</dbReference>
<dbReference type="Pfam" id="PF00126">
    <property type="entry name" value="HTH_1"/>
    <property type="match status" value="1"/>
</dbReference>
<comment type="similarity">
    <text evidence="1">Belongs to the LysR transcriptional regulatory family.</text>
</comment>
<dbReference type="Pfam" id="PF03466">
    <property type="entry name" value="LysR_substrate"/>
    <property type="match status" value="1"/>
</dbReference>
<dbReference type="PANTHER" id="PTHR30419:SF8">
    <property type="entry name" value="NITROGEN ASSIMILATION TRANSCRIPTIONAL ACTIVATOR-RELATED"/>
    <property type="match status" value="1"/>
</dbReference>
<gene>
    <name evidence="6" type="ORF">MXF72_14665</name>
</gene>
<organism evidence="6 7">
    <name type="scientific">Alcaligenes faecalis</name>
    <dbReference type="NCBI Taxonomy" id="511"/>
    <lineage>
        <taxon>Bacteria</taxon>
        <taxon>Pseudomonadati</taxon>
        <taxon>Pseudomonadota</taxon>
        <taxon>Betaproteobacteria</taxon>
        <taxon>Burkholderiales</taxon>
        <taxon>Alcaligenaceae</taxon>
        <taxon>Alcaligenes</taxon>
    </lineage>
</organism>
<dbReference type="GO" id="GO:0003700">
    <property type="term" value="F:DNA-binding transcription factor activity"/>
    <property type="evidence" value="ECO:0007669"/>
    <property type="project" value="InterPro"/>
</dbReference>
<dbReference type="InterPro" id="IPR005119">
    <property type="entry name" value="LysR_subst-bd"/>
</dbReference>
<dbReference type="InterPro" id="IPR036388">
    <property type="entry name" value="WH-like_DNA-bd_sf"/>
</dbReference>
<dbReference type="GO" id="GO:0003677">
    <property type="term" value="F:DNA binding"/>
    <property type="evidence" value="ECO:0007669"/>
    <property type="project" value="UniProtKB-KW"/>
</dbReference>
<keyword evidence="2" id="KW-0805">Transcription regulation</keyword>
<evidence type="ECO:0000256" key="4">
    <source>
        <dbReference type="ARBA" id="ARBA00023163"/>
    </source>
</evidence>
<evidence type="ECO:0000256" key="2">
    <source>
        <dbReference type="ARBA" id="ARBA00023015"/>
    </source>
</evidence>
<keyword evidence="3" id="KW-0238">DNA-binding</keyword>
<evidence type="ECO:0000313" key="6">
    <source>
        <dbReference type="EMBL" id="UPL20638.1"/>
    </source>
</evidence>
<dbReference type="SUPFAM" id="SSF53850">
    <property type="entry name" value="Periplasmic binding protein-like II"/>
    <property type="match status" value="1"/>
</dbReference>
<dbReference type="InterPro" id="IPR000847">
    <property type="entry name" value="LysR_HTH_N"/>
</dbReference>
<sequence>MLIDRGKGLETNDIAHRLVQRLRLRHLALLIEIDRLGSLTKVADLMAMTQPAVTQALAEVEQVFGTPLFLRSSRGMEATAQGQIVISRARAMVQDMELLSLDLQAHSMGRQAHLRLGVIPLVSGKLVSTALRATRPQGQVVSVSITEGLTETLLEQLRDHALDAVVARSSPDLNMKGLRHEALYAQQPRLIASRELAGRLGRRKLDWAQLQDLDWILGPRNTPMRRQVANLFLRAGLLEPVPSVETSSPKLIGELIVNHSRAVSVVPTEIAEELVRVSGVAIVPYSFEWGLSPIALFTRVAGQQRPVDKLFAQELKRVCTDKTVPLERGAFFY</sequence>
<proteinExistence type="inferred from homology"/>
<dbReference type="SUPFAM" id="SSF46785">
    <property type="entry name" value="Winged helix' DNA-binding domain"/>
    <property type="match status" value="1"/>
</dbReference>
<evidence type="ECO:0000256" key="3">
    <source>
        <dbReference type="ARBA" id="ARBA00023125"/>
    </source>
</evidence>
<keyword evidence="4" id="KW-0804">Transcription</keyword>
<dbReference type="Proteomes" id="UP000830925">
    <property type="component" value="Chromosome"/>
</dbReference>
<feature type="domain" description="HTH lysR-type" evidence="5">
    <location>
        <begin position="22"/>
        <end position="79"/>
    </location>
</feature>
<dbReference type="AlphaFoldDB" id="A0AAE9H8E9"/>
<name>A0AAE9H8E9_ALCFA</name>
<dbReference type="PROSITE" id="PS50931">
    <property type="entry name" value="HTH_LYSR"/>
    <property type="match status" value="1"/>
</dbReference>
<evidence type="ECO:0000256" key="1">
    <source>
        <dbReference type="ARBA" id="ARBA00009437"/>
    </source>
</evidence>
<dbReference type="Gene3D" id="1.10.10.10">
    <property type="entry name" value="Winged helix-like DNA-binding domain superfamily/Winged helix DNA-binding domain"/>
    <property type="match status" value="1"/>
</dbReference>
<dbReference type="InterPro" id="IPR050950">
    <property type="entry name" value="HTH-type_LysR_regulators"/>
</dbReference>
<dbReference type="PANTHER" id="PTHR30419">
    <property type="entry name" value="HTH-TYPE TRANSCRIPTIONAL REGULATOR YBHD"/>
    <property type="match status" value="1"/>
</dbReference>
<reference evidence="6" key="1">
    <citation type="submission" date="2022-04" db="EMBL/GenBank/DDBJ databases">
        <title>Genomic mining of Alcaligenes faecalis D334 producing ectoin and derivatives.</title>
        <authorList>
            <person name="Doan V.T."/>
            <person name="Quach N.T."/>
            <person name="Vu T.-H.-N."/>
            <person name="Phi Q.-T."/>
        </authorList>
    </citation>
    <scope>NUCLEOTIDE SEQUENCE</scope>
    <source>
        <strain evidence="6">D334</strain>
    </source>
</reference>
<protein>
    <submittedName>
        <fullName evidence="6">LysR substrate-binding domain-containing protein</fullName>
    </submittedName>
</protein>
<dbReference type="GO" id="GO:0005829">
    <property type="term" value="C:cytosol"/>
    <property type="evidence" value="ECO:0007669"/>
    <property type="project" value="TreeGrafter"/>
</dbReference>
<evidence type="ECO:0000259" key="5">
    <source>
        <dbReference type="PROSITE" id="PS50931"/>
    </source>
</evidence>
<dbReference type="EMBL" id="CP095873">
    <property type="protein sequence ID" value="UPL20638.1"/>
    <property type="molecule type" value="Genomic_DNA"/>
</dbReference>